<keyword evidence="2" id="KW-1185">Reference proteome</keyword>
<reference evidence="1 2" key="1">
    <citation type="submission" date="2024-09" db="EMBL/GenBank/DDBJ databases">
        <title>Chromosome-scale assembly of Riccia fluitans.</title>
        <authorList>
            <person name="Paukszto L."/>
            <person name="Sawicki J."/>
            <person name="Karawczyk K."/>
            <person name="Piernik-Szablinska J."/>
            <person name="Szczecinska M."/>
            <person name="Mazdziarz M."/>
        </authorList>
    </citation>
    <scope>NUCLEOTIDE SEQUENCE [LARGE SCALE GENOMIC DNA]</scope>
    <source>
        <strain evidence="1">Rf_01</strain>
        <tissue evidence="1">Aerial parts of the thallus</tissue>
    </source>
</reference>
<dbReference type="EMBL" id="JBHFFA010000001">
    <property type="protein sequence ID" value="KAL2653145.1"/>
    <property type="molecule type" value="Genomic_DNA"/>
</dbReference>
<comment type="caution">
    <text evidence="1">The sequence shown here is derived from an EMBL/GenBank/DDBJ whole genome shotgun (WGS) entry which is preliminary data.</text>
</comment>
<dbReference type="Proteomes" id="UP001605036">
    <property type="component" value="Unassembled WGS sequence"/>
</dbReference>
<name>A0ABD1ZNW1_9MARC</name>
<sequence>MTASSTGLETIEVWGERGLKENRSPHSMEIRRSLNWSLRPDNLFASTSRKEAENDDEEALAALENLPTYDRMRMAILERMQGSRIQRELVDLIKLRPEQR</sequence>
<accession>A0ABD1ZNW1</accession>
<protein>
    <submittedName>
        <fullName evidence="1">Uncharacterized protein</fullName>
    </submittedName>
</protein>
<organism evidence="1 2">
    <name type="scientific">Riccia fluitans</name>
    <dbReference type="NCBI Taxonomy" id="41844"/>
    <lineage>
        <taxon>Eukaryota</taxon>
        <taxon>Viridiplantae</taxon>
        <taxon>Streptophyta</taxon>
        <taxon>Embryophyta</taxon>
        <taxon>Marchantiophyta</taxon>
        <taxon>Marchantiopsida</taxon>
        <taxon>Marchantiidae</taxon>
        <taxon>Marchantiales</taxon>
        <taxon>Ricciaceae</taxon>
        <taxon>Riccia</taxon>
    </lineage>
</organism>
<gene>
    <name evidence="1" type="ORF">R1flu_021273</name>
</gene>
<evidence type="ECO:0000313" key="1">
    <source>
        <dbReference type="EMBL" id="KAL2653145.1"/>
    </source>
</evidence>
<dbReference type="AlphaFoldDB" id="A0ABD1ZNW1"/>
<proteinExistence type="predicted"/>
<evidence type="ECO:0000313" key="2">
    <source>
        <dbReference type="Proteomes" id="UP001605036"/>
    </source>
</evidence>